<dbReference type="InterPro" id="IPR013216">
    <property type="entry name" value="Methyltransf_11"/>
</dbReference>
<reference evidence="2 3" key="1">
    <citation type="submission" date="2024-06" db="EMBL/GenBank/DDBJ databases">
        <title>The Natural Products Discovery Center: Release of the First 8490 Sequenced Strains for Exploring Actinobacteria Biosynthetic Diversity.</title>
        <authorList>
            <person name="Kalkreuter E."/>
            <person name="Kautsar S.A."/>
            <person name="Yang D."/>
            <person name="Bader C.D."/>
            <person name="Teijaro C.N."/>
            <person name="Fluegel L."/>
            <person name="Davis C.M."/>
            <person name="Simpson J.R."/>
            <person name="Lauterbach L."/>
            <person name="Steele A.D."/>
            <person name="Gui C."/>
            <person name="Meng S."/>
            <person name="Li G."/>
            <person name="Viehrig K."/>
            <person name="Ye F."/>
            <person name="Su P."/>
            <person name="Kiefer A.F."/>
            <person name="Nichols A."/>
            <person name="Cepeda A.J."/>
            <person name="Yan W."/>
            <person name="Fan B."/>
            <person name="Jiang Y."/>
            <person name="Adhikari A."/>
            <person name="Zheng C.-J."/>
            <person name="Schuster L."/>
            <person name="Cowan T.M."/>
            <person name="Smanski M.J."/>
            <person name="Chevrette M.G."/>
            <person name="De Carvalho L.P.S."/>
            <person name="Shen B."/>
        </authorList>
    </citation>
    <scope>NUCLEOTIDE SEQUENCE [LARGE SCALE GENOMIC DNA]</scope>
    <source>
        <strain evidence="2 3">NPDC049574</strain>
    </source>
</reference>
<accession>A0ABV3HCZ1</accession>
<keyword evidence="2" id="KW-0808">Transferase</keyword>
<dbReference type="SUPFAM" id="SSF55729">
    <property type="entry name" value="Acyl-CoA N-acyltransferases (Nat)"/>
    <property type="match status" value="1"/>
</dbReference>
<dbReference type="GO" id="GO:0032259">
    <property type="term" value="P:methylation"/>
    <property type="evidence" value="ECO:0007669"/>
    <property type="project" value="UniProtKB-KW"/>
</dbReference>
<dbReference type="GO" id="GO:0008168">
    <property type="term" value="F:methyltransferase activity"/>
    <property type="evidence" value="ECO:0007669"/>
    <property type="project" value="UniProtKB-KW"/>
</dbReference>
<dbReference type="InterPro" id="IPR016181">
    <property type="entry name" value="Acyl_CoA_acyltransferase"/>
</dbReference>
<protein>
    <submittedName>
        <fullName evidence="2">Class I SAM-dependent methyltransferase</fullName>
        <ecNumber evidence="2">2.1.-.-</ecNumber>
    </submittedName>
</protein>
<proteinExistence type="predicted"/>
<name>A0ABV3HCZ1_9ACTN</name>
<dbReference type="CDD" id="cd02440">
    <property type="entry name" value="AdoMet_MTases"/>
    <property type="match status" value="1"/>
</dbReference>
<dbReference type="Pfam" id="PF08241">
    <property type="entry name" value="Methyltransf_11"/>
    <property type="match status" value="1"/>
</dbReference>
<dbReference type="InterPro" id="IPR050508">
    <property type="entry name" value="Methyltransf_Superfamily"/>
</dbReference>
<evidence type="ECO:0000313" key="3">
    <source>
        <dbReference type="Proteomes" id="UP001552427"/>
    </source>
</evidence>
<evidence type="ECO:0000259" key="1">
    <source>
        <dbReference type="Pfam" id="PF08241"/>
    </source>
</evidence>
<keyword evidence="2" id="KW-0489">Methyltransferase</keyword>
<dbReference type="Gene3D" id="3.40.50.150">
    <property type="entry name" value="Vaccinia Virus protein VP39"/>
    <property type="match status" value="1"/>
</dbReference>
<dbReference type="EC" id="2.1.-.-" evidence="2"/>
<dbReference type="RefSeq" id="WP_364457329.1">
    <property type="nucleotide sequence ID" value="NZ_JBFARM010000011.1"/>
</dbReference>
<sequence length="472" mass="52608">MTAQWLTWDEAADGMLALRRRVFVDEMSWPEKRIHRDRDPDGLHLCAMSGGEIVAAISAYVYEPGAPELAALELSRVEGPSVGIGMRVELPEYRGQLLTAEIGTSMLRQISESLLPSRFFVYVHADTLLHLVDRYARRNFSYHAQVGSGADTVVVMKVEGEEELERFYLQHRDLTRKYSAAGGIPVPSLVRFLAENKRADLLAVTGLGAENHYLRQLRLETEAPRLASQGQVMLAEQRQRLSMTPFPPAPASLLDIGSGPGDYLAAVAGEAPFAGYQVRGVEPAAELLTRARAAYPELDFREGSAYATDEPESSHDVITANFVFVHLRSPDLALLEMRRILRPGGLLYVVDVNDATFTGPEVVRRMMQTYNQAYAGDRLILNDLPKRAQEFGFELVRQFSTTVRDGGGARPVFGEDEIRLGKADAWSLLSFVRTQPGCAEIFEEAQQHYFATECQISLNIETHVYRLRTDTA</sequence>
<gene>
    <name evidence="2" type="ORF">AB0K40_33265</name>
</gene>
<organism evidence="2 3">
    <name type="scientific">Nonomuraea bangladeshensis</name>
    <dbReference type="NCBI Taxonomy" id="404385"/>
    <lineage>
        <taxon>Bacteria</taxon>
        <taxon>Bacillati</taxon>
        <taxon>Actinomycetota</taxon>
        <taxon>Actinomycetes</taxon>
        <taxon>Streptosporangiales</taxon>
        <taxon>Streptosporangiaceae</taxon>
        <taxon>Nonomuraea</taxon>
    </lineage>
</organism>
<dbReference type="EMBL" id="JBFARM010000011">
    <property type="protein sequence ID" value="MEV4290402.1"/>
    <property type="molecule type" value="Genomic_DNA"/>
</dbReference>
<dbReference type="PANTHER" id="PTHR42912:SF93">
    <property type="entry name" value="N6-ADENOSINE-METHYLTRANSFERASE TMT1A"/>
    <property type="match status" value="1"/>
</dbReference>
<dbReference type="Proteomes" id="UP001552427">
    <property type="component" value="Unassembled WGS sequence"/>
</dbReference>
<comment type="caution">
    <text evidence="2">The sequence shown here is derived from an EMBL/GenBank/DDBJ whole genome shotgun (WGS) entry which is preliminary data.</text>
</comment>
<dbReference type="Gene3D" id="3.40.630.30">
    <property type="match status" value="1"/>
</dbReference>
<dbReference type="PANTHER" id="PTHR42912">
    <property type="entry name" value="METHYLTRANSFERASE"/>
    <property type="match status" value="1"/>
</dbReference>
<keyword evidence="3" id="KW-1185">Reference proteome</keyword>
<dbReference type="SUPFAM" id="SSF53335">
    <property type="entry name" value="S-adenosyl-L-methionine-dependent methyltransferases"/>
    <property type="match status" value="1"/>
</dbReference>
<evidence type="ECO:0000313" key="2">
    <source>
        <dbReference type="EMBL" id="MEV4290402.1"/>
    </source>
</evidence>
<dbReference type="InterPro" id="IPR029063">
    <property type="entry name" value="SAM-dependent_MTases_sf"/>
</dbReference>
<feature type="domain" description="Methyltransferase type 11" evidence="1">
    <location>
        <begin position="254"/>
        <end position="349"/>
    </location>
</feature>